<dbReference type="Gene3D" id="1.10.630.10">
    <property type="entry name" value="Cytochrome P450"/>
    <property type="match status" value="1"/>
</dbReference>
<comment type="cofactor">
    <cofactor evidence="1 6">
        <name>heme</name>
        <dbReference type="ChEBI" id="CHEBI:30413"/>
    </cofactor>
</comment>
<sequence>MLNQEIQKGPYVRISPDEISVADLTSVKTIYRAGSTFRKADWYQKFNESPYPGIFSMIDAKAHATRRRLFAQSFSKSSLTKFEPQIRVKVQTAIFKIHRDIQRARADVLKWFTFMATDVIGELSFGESFNMLEQETKTPYIRDLETAMMISGVGAELGPLLKIAKWLPSRSVQDSLAITKRLDQYGLMAIANLKKHVTTAGDKGPGSLFTRFLDPAKNQELSLPEISVEASNLIVAGSDTTAVSLTYLIWSLHRLQHRHIKQKLLEEFAEVPIDAPLAVLDQLPYLHAVINESLRLYGAAPGSLPRVTPKGGFKLGGHYIPEDTIVSTQAYTMHRDESIFKDADRFIPERWENPTEAMKDAFFPFGLGSRVCIGLHLATSELQLGTFLFLKNCPTATLAESTTNESMEIENYFLIAPKSHRCELQEAK</sequence>
<keyword evidence="5 6" id="KW-0408">Iron</keyword>
<evidence type="ECO:0000313" key="9">
    <source>
        <dbReference type="Proteomes" id="UP000054266"/>
    </source>
</evidence>
<proteinExistence type="inferred from homology"/>
<organism evidence="8 9">
    <name type="scientific">Phialophora macrospora</name>
    <dbReference type="NCBI Taxonomy" id="1851006"/>
    <lineage>
        <taxon>Eukaryota</taxon>
        <taxon>Fungi</taxon>
        <taxon>Dikarya</taxon>
        <taxon>Ascomycota</taxon>
        <taxon>Pezizomycotina</taxon>
        <taxon>Eurotiomycetes</taxon>
        <taxon>Chaetothyriomycetidae</taxon>
        <taxon>Chaetothyriales</taxon>
        <taxon>Herpotrichiellaceae</taxon>
        <taxon>Phialophora</taxon>
    </lineage>
</organism>
<name>A0A0D2FPJ2_9EURO</name>
<dbReference type="PRINTS" id="PR00463">
    <property type="entry name" value="EP450I"/>
</dbReference>
<keyword evidence="6 7" id="KW-0349">Heme</keyword>
<evidence type="ECO:0000256" key="2">
    <source>
        <dbReference type="ARBA" id="ARBA00010617"/>
    </source>
</evidence>
<dbReference type="InterPro" id="IPR017972">
    <property type="entry name" value="Cyt_P450_CS"/>
</dbReference>
<keyword evidence="7" id="KW-0503">Monooxygenase</keyword>
<evidence type="ECO:0000256" key="7">
    <source>
        <dbReference type="RuleBase" id="RU000461"/>
    </source>
</evidence>
<comment type="similarity">
    <text evidence="2 7">Belongs to the cytochrome P450 family.</text>
</comment>
<evidence type="ECO:0000256" key="3">
    <source>
        <dbReference type="ARBA" id="ARBA00022723"/>
    </source>
</evidence>
<dbReference type="PROSITE" id="PS00086">
    <property type="entry name" value="CYTOCHROME_P450"/>
    <property type="match status" value="1"/>
</dbReference>
<dbReference type="InterPro" id="IPR002401">
    <property type="entry name" value="Cyt_P450_E_grp-I"/>
</dbReference>
<dbReference type="PANTHER" id="PTHR24305:SF96">
    <property type="entry name" value="CYTOCHROME P450 MONOOXYGENASE STCB-RELATED"/>
    <property type="match status" value="1"/>
</dbReference>
<evidence type="ECO:0000256" key="6">
    <source>
        <dbReference type="PIRSR" id="PIRSR602401-1"/>
    </source>
</evidence>
<keyword evidence="3 6" id="KW-0479">Metal-binding</keyword>
<dbReference type="EMBL" id="KN846958">
    <property type="protein sequence ID" value="KIW68485.1"/>
    <property type="molecule type" value="Genomic_DNA"/>
</dbReference>
<dbReference type="CDD" id="cd11059">
    <property type="entry name" value="CYP_fungal"/>
    <property type="match status" value="1"/>
</dbReference>
<dbReference type="GO" id="GO:0005506">
    <property type="term" value="F:iron ion binding"/>
    <property type="evidence" value="ECO:0007669"/>
    <property type="project" value="InterPro"/>
</dbReference>
<protein>
    <submittedName>
        <fullName evidence="8">Uncharacterized protein</fullName>
    </submittedName>
</protein>
<dbReference type="PANTHER" id="PTHR24305">
    <property type="entry name" value="CYTOCHROME P450"/>
    <property type="match status" value="1"/>
</dbReference>
<keyword evidence="4 7" id="KW-0560">Oxidoreductase</keyword>
<feature type="binding site" description="axial binding residue" evidence="6">
    <location>
        <position position="372"/>
    </location>
    <ligand>
        <name>heme</name>
        <dbReference type="ChEBI" id="CHEBI:30413"/>
    </ligand>
    <ligandPart>
        <name>Fe</name>
        <dbReference type="ChEBI" id="CHEBI:18248"/>
    </ligandPart>
</feature>
<accession>A0A0D2FPJ2</accession>
<reference evidence="8 9" key="1">
    <citation type="submission" date="2015-01" db="EMBL/GenBank/DDBJ databases">
        <title>The Genome Sequence of Capronia semiimmersa CBS27337.</title>
        <authorList>
            <consortium name="The Broad Institute Genomics Platform"/>
            <person name="Cuomo C."/>
            <person name="de Hoog S."/>
            <person name="Gorbushina A."/>
            <person name="Stielow B."/>
            <person name="Teixiera M."/>
            <person name="Abouelleil A."/>
            <person name="Chapman S.B."/>
            <person name="Priest M."/>
            <person name="Young S.K."/>
            <person name="Wortman J."/>
            <person name="Nusbaum C."/>
            <person name="Birren B."/>
        </authorList>
    </citation>
    <scope>NUCLEOTIDE SEQUENCE [LARGE SCALE GENOMIC DNA]</scope>
    <source>
        <strain evidence="8 9">CBS 27337</strain>
    </source>
</reference>
<evidence type="ECO:0000256" key="1">
    <source>
        <dbReference type="ARBA" id="ARBA00001971"/>
    </source>
</evidence>
<evidence type="ECO:0000256" key="5">
    <source>
        <dbReference type="ARBA" id="ARBA00023004"/>
    </source>
</evidence>
<dbReference type="InterPro" id="IPR001128">
    <property type="entry name" value="Cyt_P450"/>
</dbReference>
<dbReference type="HOGENOM" id="CLU_001570_14_2_1"/>
<dbReference type="GO" id="GO:0016705">
    <property type="term" value="F:oxidoreductase activity, acting on paired donors, with incorporation or reduction of molecular oxygen"/>
    <property type="evidence" value="ECO:0007669"/>
    <property type="project" value="InterPro"/>
</dbReference>
<evidence type="ECO:0000256" key="4">
    <source>
        <dbReference type="ARBA" id="ARBA00023002"/>
    </source>
</evidence>
<dbReference type="InterPro" id="IPR036396">
    <property type="entry name" value="Cyt_P450_sf"/>
</dbReference>
<dbReference type="GO" id="GO:0020037">
    <property type="term" value="F:heme binding"/>
    <property type="evidence" value="ECO:0007669"/>
    <property type="project" value="InterPro"/>
</dbReference>
<gene>
    <name evidence="8" type="ORF">PV04_04427</name>
</gene>
<dbReference type="PRINTS" id="PR00385">
    <property type="entry name" value="P450"/>
</dbReference>
<dbReference type="GO" id="GO:0004497">
    <property type="term" value="F:monooxygenase activity"/>
    <property type="evidence" value="ECO:0007669"/>
    <property type="project" value="UniProtKB-KW"/>
</dbReference>
<dbReference type="Proteomes" id="UP000054266">
    <property type="component" value="Unassembled WGS sequence"/>
</dbReference>
<evidence type="ECO:0000313" key="8">
    <source>
        <dbReference type="EMBL" id="KIW68485.1"/>
    </source>
</evidence>
<dbReference type="AlphaFoldDB" id="A0A0D2FPJ2"/>
<dbReference type="STRING" id="5601.A0A0D2FPJ2"/>
<dbReference type="Pfam" id="PF00067">
    <property type="entry name" value="p450"/>
    <property type="match status" value="1"/>
</dbReference>
<dbReference type="SUPFAM" id="SSF48264">
    <property type="entry name" value="Cytochrome P450"/>
    <property type="match status" value="1"/>
</dbReference>
<dbReference type="InterPro" id="IPR050121">
    <property type="entry name" value="Cytochrome_P450_monoxygenase"/>
</dbReference>
<keyword evidence="9" id="KW-1185">Reference proteome</keyword>